<keyword evidence="3" id="KW-0804">Transcription</keyword>
<reference evidence="6" key="6">
    <citation type="submission" date="2011-05" db="EMBL/GenBank/DDBJ databases">
        <title>Complete sequence of Collimonas fungivorans Ter331.</title>
        <authorList>
            <person name="Leveau J.H."/>
        </authorList>
    </citation>
    <scope>NUCLEOTIDE SEQUENCE [LARGE SCALE GENOMIC DNA]</scope>
    <source>
        <strain evidence="6">Ter331</strain>
    </source>
</reference>
<dbReference type="GO" id="GO:0003677">
    <property type="term" value="F:DNA binding"/>
    <property type="evidence" value="ECO:0007669"/>
    <property type="project" value="UniProtKB-KW"/>
</dbReference>
<proteinExistence type="predicted"/>
<dbReference type="HOGENOM" id="CLU_077340_0_0_4"/>
<dbReference type="Gene3D" id="2.60.120.10">
    <property type="entry name" value="Jelly Rolls"/>
    <property type="match status" value="1"/>
</dbReference>
<dbReference type="SUPFAM" id="SSF46785">
    <property type="entry name" value="Winged helix' DNA-binding domain"/>
    <property type="match status" value="1"/>
</dbReference>
<evidence type="ECO:0000259" key="4">
    <source>
        <dbReference type="SMART" id="SM00100"/>
    </source>
</evidence>
<dbReference type="InterPro" id="IPR012318">
    <property type="entry name" value="HTH_CRP"/>
</dbReference>
<dbReference type="InterPro" id="IPR050397">
    <property type="entry name" value="Env_Response_Regulators"/>
</dbReference>
<dbReference type="KEGG" id="cfu:CFU_2571"/>
<feature type="domain" description="Cyclic nucleotide-binding" evidence="4">
    <location>
        <begin position="68"/>
        <end position="186"/>
    </location>
</feature>
<dbReference type="CDD" id="cd00038">
    <property type="entry name" value="CAP_ED"/>
    <property type="match status" value="1"/>
</dbReference>
<evidence type="ECO:0000313" key="5">
    <source>
        <dbReference type="EMBL" id="AEK62398.1"/>
    </source>
</evidence>
<reference evidence="5 6" key="3">
    <citation type="journal article" date="2008" name="FEMS Microbiol. Ecol.">
        <title>Identification and characterization of genes underlying chitinolysis in Collimonas fungivorans Ter331.</title>
        <authorList>
            <person name="Fritsche K."/>
            <person name="de Boer W."/>
            <person name="Gerards S."/>
            <person name="van den Berg M."/>
            <person name="van Veen J.A."/>
            <person name="Leveau J.H."/>
        </authorList>
    </citation>
    <scope>NUCLEOTIDE SEQUENCE [LARGE SCALE GENOMIC DNA]</scope>
    <source>
        <strain evidence="5 6">Ter331</strain>
    </source>
</reference>
<dbReference type="eggNOG" id="COG0664">
    <property type="taxonomic scope" value="Bacteria"/>
</dbReference>
<reference evidence="5 6" key="4">
    <citation type="journal article" date="2010" name="Environ. Microbiol.">
        <title>The bacterial genus Collimonas: mycophagy, weathering and other adaptive solutions to life in oligotrophic soil environments.</title>
        <authorList>
            <person name="Leveau J.H."/>
            <person name="Uroz S."/>
            <person name="de Boer W."/>
        </authorList>
    </citation>
    <scope>NUCLEOTIDE SEQUENCE [LARGE SCALE GENOMIC DNA]</scope>
    <source>
        <strain evidence="5 6">Ter331</strain>
    </source>
</reference>
<dbReference type="Gene3D" id="1.10.10.10">
    <property type="entry name" value="Winged helix-like DNA-binding domain superfamily/Winged helix DNA-binding domain"/>
    <property type="match status" value="1"/>
</dbReference>
<dbReference type="Proteomes" id="UP000008392">
    <property type="component" value="Chromosome"/>
</dbReference>
<evidence type="ECO:0000313" key="6">
    <source>
        <dbReference type="Proteomes" id="UP000008392"/>
    </source>
</evidence>
<dbReference type="AlphaFoldDB" id="G0A9D6"/>
<evidence type="ECO:0000256" key="1">
    <source>
        <dbReference type="ARBA" id="ARBA00023015"/>
    </source>
</evidence>
<organism evidence="5 6">
    <name type="scientific">Collimonas fungivorans (strain Ter331)</name>
    <dbReference type="NCBI Taxonomy" id="1005048"/>
    <lineage>
        <taxon>Bacteria</taxon>
        <taxon>Pseudomonadati</taxon>
        <taxon>Pseudomonadota</taxon>
        <taxon>Betaproteobacteria</taxon>
        <taxon>Burkholderiales</taxon>
        <taxon>Oxalobacteraceae</taxon>
        <taxon>Collimonas</taxon>
    </lineage>
</organism>
<dbReference type="GO" id="GO:0003700">
    <property type="term" value="F:DNA-binding transcription factor activity"/>
    <property type="evidence" value="ECO:0007669"/>
    <property type="project" value="TreeGrafter"/>
</dbReference>
<name>G0A9D6_COLFT</name>
<keyword evidence="2" id="KW-0238">DNA-binding</keyword>
<dbReference type="SUPFAM" id="SSF51206">
    <property type="entry name" value="cAMP-binding domain-like"/>
    <property type="match status" value="1"/>
</dbReference>
<keyword evidence="1" id="KW-0805">Transcription regulation</keyword>
<reference evidence="5 6" key="1">
    <citation type="journal article" date="2004" name="Environ. Microbiol.">
        <title>Phylogeny-function analysis of (meta)genomic libraries: screening for expression of ribosomal RNA genes by large-insert library fluorescent in situ hybridization (LIL-FISH).</title>
        <authorList>
            <person name="Leveau J.H."/>
            <person name="Gerards S."/>
            <person name="de Boer W."/>
            <person name="van Veen J.A."/>
        </authorList>
    </citation>
    <scope>NUCLEOTIDE SEQUENCE [LARGE SCALE GENOMIC DNA]</scope>
    <source>
        <strain evidence="5 6">Ter331</strain>
    </source>
</reference>
<gene>
    <name evidence="5" type="ordered locus">CFU_2571</name>
</gene>
<evidence type="ECO:0000256" key="2">
    <source>
        <dbReference type="ARBA" id="ARBA00023125"/>
    </source>
</evidence>
<keyword evidence="6" id="KW-1185">Reference proteome</keyword>
<evidence type="ECO:0000256" key="3">
    <source>
        <dbReference type="ARBA" id="ARBA00023163"/>
    </source>
</evidence>
<accession>G0A9D6</accession>
<reference evidence="5 6" key="2">
    <citation type="journal article" date="2006" name="J. Microbiol. Methods">
        <title>Genomic flank-sequencing of plasposon insertion sites for rapid identification of functional genes.</title>
        <authorList>
            <person name="Leveau J.H."/>
            <person name="Gerards S."/>
            <person name="Fritsche K."/>
            <person name="Zondag G."/>
            <person name="van Veen J.A."/>
        </authorList>
    </citation>
    <scope>NUCLEOTIDE SEQUENCE [LARGE SCALE GENOMIC DNA]</scope>
    <source>
        <strain evidence="5 6">Ter331</strain>
    </source>
</reference>
<protein>
    <submittedName>
        <fullName evidence="5">Cyclic nucleotide-binding domain (cNMP-BD) protein</fullName>
    </submittedName>
</protein>
<dbReference type="PANTHER" id="PTHR24567">
    <property type="entry name" value="CRP FAMILY TRANSCRIPTIONAL REGULATORY PROTEIN"/>
    <property type="match status" value="1"/>
</dbReference>
<dbReference type="Pfam" id="PF13545">
    <property type="entry name" value="HTH_Crp_2"/>
    <property type="match status" value="1"/>
</dbReference>
<dbReference type="InterPro" id="IPR036390">
    <property type="entry name" value="WH_DNA-bd_sf"/>
</dbReference>
<dbReference type="EMBL" id="CP002745">
    <property type="protein sequence ID" value="AEK62398.1"/>
    <property type="molecule type" value="Genomic_DNA"/>
</dbReference>
<dbReference type="InterPro" id="IPR036388">
    <property type="entry name" value="WH-like_DNA-bd_sf"/>
</dbReference>
<dbReference type="InterPro" id="IPR018490">
    <property type="entry name" value="cNMP-bd_dom_sf"/>
</dbReference>
<reference evidence="5 6" key="5">
    <citation type="journal article" date="2011" name="ISME J.">
        <title>Dual transcriptional profiling of a bacterial/fungal confrontation: Collimonas fungivorans versus Aspergillus niger.</title>
        <authorList>
            <person name="Mela F."/>
            <person name="Fritsche K."/>
            <person name="de Boer W."/>
            <person name="van Veen J.A."/>
            <person name="de Graaff L.H."/>
            <person name="van den Berg M."/>
            <person name="Leveau J.H."/>
        </authorList>
    </citation>
    <scope>NUCLEOTIDE SEQUENCE [LARGE SCALE GENOMIC DNA]</scope>
    <source>
        <strain evidence="5 6">Ter331</strain>
    </source>
</reference>
<dbReference type="InterPro" id="IPR014710">
    <property type="entry name" value="RmlC-like_jellyroll"/>
</dbReference>
<dbReference type="SMART" id="SM00100">
    <property type="entry name" value="cNMP"/>
    <property type="match status" value="1"/>
</dbReference>
<sequence length="290" mass="31430">MLFQASWGASIKSALCALADGQPRPLAANCCHHRDIVFANNAIFIPARAADGPAIYRRISLGTVENHLIELLPRKDRLHLLSVSEPVELVLGEVLCEPGNAIRHVYFPTEASISLVARIEGSPGVEVGMVGREGMLGVQMALGVATAPVHAVVQSPGAARRIGVNDFRGELAHSPALLRAMHHYLYVRMAQMATSAACLRFHLIGPRLARWLLMSQDRAHSDSFRVTHEFLAAMLGVRREGITAAASALQRSGLIEYRRGNLKVLDRLGLEAAACGCYAVERQVYAALLC</sequence>
<dbReference type="InterPro" id="IPR000595">
    <property type="entry name" value="cNMP-bd_dom"/>
</dbReference>
<dbReference type="STRING" id="1005048.CFU_2571"/>
<dbReference type="GO" id="GO:0005829">
    <property type="term" value="C:cytosol"/>
    <property type="evidence" value="ECO:0007669"/>
    <property type="project" value="TreeGrafter"/>
</dbReference>
<dbReference type="PANTHER" id="PTHR24567:SF74">
    <property type="entry name" value="HTH-TYPE TRANSCRIPTIONAL REGULATOR ARCR"/>
    <property type="match status" value="1"/>
</dbReference>